<keyword evidence="1" id="KW-0347">Helicase</keyword>
<dbReference type="EMBL" id="CAQM01000062">
    <property type="protein sequence ID" value="CCQ59901.1"/>
    <property type="molecule type" value="Genomic_DNA"/>
</dbReference>
<protein>
    <submittedName>
        <fullName evidence="1">Helicase-like protein</fullName>
    </submittedName>
</protein>
<evidence type="ECO:0000313" key="2">
    <source>
        <dbReference type="Proteomes" id="UP000018198"/>
    </source>
</evidence>
<keyword evidence="1" id="KW-0378">Hydrolase</keyword>
<gene>
    <name evidence="1" type="ORF">CWATWH0401_896</name>
</gene>
<dbReference type="RefSeq" id="WP_021834469.1">
    <property type="nucleotide sequence ID" value="NZ_CAQM01000062.1"/>
</dbReference>
<keyword evidence="1" id="KW-0067">ATP-binding</keyword>
<proteinExistence type="predicted"/>
<dbReference type="Proteomes" id="UP000018198">
    <property type="component" value="Unassembled WGS sequence"/>
</dbReference>
<organism evidence="1 2">
    <name type="scientific">Crocosphaera watsonii WH 0401</name>
    <dbReference type="NCBI Taxonomy" id="555881"/>
    <lineage>
        <taxon>Bacteria</taxon>
        <taxon>Bacillati</taxon>
        <taxon>Cyanobacteriota</taxon>
        <taxon>Cyanophyceae</taxon>
        <taxon>Oscillatoriophycideae</taxon>
        <taxon>Chroococcales</taxon>
        <taxon>Aphanothecaceae</taxon>
        <taxon>Crocosphaera</taxon>
    </lineage>
</organism>
<evidence type="ECO:0000313" key="1">
    <source>
        <dbReference type="EMBL" id="CCQ59901.1"/>
    </source>
</evidence>
<sequence>MSNIGKKIELGEKLGFLFEVGFNIGLLTYIKQNNIKQNYDDLYSQDLKQLKFSRIIDKLAIDERVVSDSNRKIIKDWVLFFLQKAFLSGLNFLQEYFEAVGIEKSIIKS</sequence>
<accession>T2J443</accession>
<dbReference type="GO" id="GO:0004386">
    <property type="term" value="F:helicase activity"/>
    <property type="evidence" value="ECO:0007669"/>
    <property type="project" value="UniProtKB-KW"/>
</dbReference>
<reference evidence="1 2" key="1">
    <citation type="submission" date="2013-01" db="EMBL/GenBank/DDBJ databases">
        <authorList>
            <person name="Bench S."/>
        </authorList>
    </citation>
    <scope>NUCLEOTIDE SEQUENCE [LARGE SCALE GENOMIC DNA]</scope>
    <source>
        <strain evidence="1 2">WH 0401</strain>
    </source>
</reference>
<reference evidence="1 2" key="2">
    <citation type="submission" date="2013-09" db="EMBL/GenBank/DDBJ databases">
        <title>Whole genome comparison of six Crocosphaera watsonii strains with differing phenotypes.</title>
        <authorList>
            <person name="Bench S.R."/>
            <person name="Heller P."/>
            <person name="Frank I."/>
            <person name="Arciniega M."/>
            <person name="Shilova I.N."/>
            <person name="Zehr J.P."/>
        </authorList>
    </citation>
    <scope>NUCLEOTIDE SEQUENCE [LARGE SCALE GENOMIC DNA]</scope>
    <source>
        <strain evidence="1 2">WH 0401</strain>
    </source>
</reference>
<comment type="caution">
    <text evidence="1">The sequence shown here is derived from an EMBL/GenBank/DDBJ whole genome shotgun (WGS) entry which is preliminary data.</text>
</comment>
<dbReference type="AlphaFoldDB" id="T2J443"/>
<keyword evidence="1" id="KW-0547">Nucleotide-binding</keyword>
<name>T2J443_CROWT</name>